<dbReference type="Pfam" id="PF00085">
    <property type="entry name" value="Thioredoxin"/>
    <property type="match status" value="2"/>
</dbReference>
<comment type="similarity">
    <text evidence="1">Belongs to the protein disulfide isomerase family.</text>
</comment>
<accession>A0ABR0XB78</accession>
<comment type="caution">
    <text evidence="4">The sequence shown here is derived from an EMBL/GenBank/DDBJ whole genome shotgun (WGS) entry which is preliminary data.</text>
</comment>
<feature type="domain" description="Thioredoxin" evidence="3">
    <location>
        <begin position="454"/>
        <end position="584"/>
    </location>
</feature>
<sequence length="708" mass="79420">MKSLIILSIFLCLICSIIPLCSSKSEEDDDISFLEQQEQNDAASLDDAHPYGHPRDYENYDDLDDDELSAYADEDGGYIAPEVDESHVVVLKESNFTEFIEKNRFVMVEFYAPWCGHCQALAPEYAAAAEDLKDETVALAKVDATEEAELSQKFDVQGFPTVYFFVDGSIDLQRRDAIVTWLKKKIGPGLKNITTIEEAERILADEDKIVLGYLESLVGSDSEELAAASKLEDDVTFYQTTNPDVAKLFHIDPHVKRPSLVILKKEAEKLTRFSGEFAKSAIAEFVFENKLPLVTNFTRESAPLVFENPIKKQLWPTARVLRALADRRGLQELPPEQRALGRPGQSTKSFWPTRAEHQEFWPTASIKSFANPSTKSFGRPARVLRALADMPEILRLICVYVELDNEDVGKQVSEYFGVNGEAPSVLAYTGNDDARKFLLDGELTINSIKSFGEKFLGDNLKPFYKSDPIPENNDGDVKIVVGDNFDEIVLDESKDVLLEIYAPWCGHCQSLEPIYNKLGKHLRGIDSLVIAKMDGTTNEHPRAKSDGFPTLLFFPAGNKSFDPITVETDRTVVAFYKFLKKHASIPFKLQKPEKHTASDTIASHEDSSSFNVGLGMDPGLGVEDSSHGSNHIFRFRICGYICDLLDRRLLSFIDFTKERERLSVSSSIRERWRSLANNIPSLQAIASAMFISSSAPTNLDKVFTTWPR</sequence>
<dbReference type="PANTHER" id="PTHR18929">
    <property type="entry name" value="PROTEIN DISULFIDE ISOMERASE"/>
    <property type="match status" value="1"/>
</dbReference>
<dbReference type="InterPro" id="IPR036249">
    <property type="entry name" value="Thioredoxin-like_sf"/>
</dbReference>
<dbReference type="CDD" id="cd02961">
    <property type="entry name" value="PDI_a_family"/>
    <property type="match status" value="1"/>
</dbReference>
<keyword evidence="2" id="KW-0732">Signal</keyword>
<dbReference type="EMBL" id="JABTTQ020000005">
    <property type="protein sequence ID" value="KAK6156382.1"/>
    <property type="molecule type" value="Genomic_DNA"/>
</dbReference>
<dbReference type="Proteomes" id="UP001318860">
    <property type="component" value="Unassembled WGS sequence"/>
</dbReference>
<name>A0ABR0XB78_REHGL</name>
<feature type="chain" id="PRO_5045986866" description="Thioredoxin domain-containing protein" evidence="2">
    <location>
        <begin position="24"/>
        <end position="708"/>
    </location>
</feature>
<dbReference type="PANTHER" id="PTHR18929:SF246">
    <property type="entry name" value="PROTEIN DISULFIDE ISOMERASE-LIKE 1-4"/>
    <property type="match status" value="1"/>
</dbReference>
<dbReference type="SUPFAM" id="SSF52833">
    <property type="entry name" value="Thioredoxin-like"/>
    <property type="match status" value="4"/>
</dbReference>
<protein>
    <recommendedName>
        <fullName evidence="3">Thioredoxin domain-containing protein</fullName>
    </recommendedName>
</protein>
<evidence type="ECO:0000313" key="5">
    <source>
        <dbReference type="Proteomes" id="UP001318860"/>
    </source>
</evidence>
<evidence type="ECO:0000259" key="3">
    <source>
        <dbReference type="PROSITE" id="PS51352"/>
    </source>
</evidence>
<dbReference type="InterPro" id="IPR017937">
    <property type="entry name" value="Thioredoxin_CS"/>
</dbReference>
<proteinExistence type="inferred from homology"/>
<dbReference type="CDD" id="cd02995">
    <property type="entry name" value="PDI_a_PDI_a'_C"/>
    <property type="match status" value="1"/>
</dbReference>
<dbReference type="PROSITE" id="PS51352">
    <property type="entry name" value="THIOREDOXIN_2"/>
    <property type="match status" value="2"/>
</dbReference>
<gene>
    <name evidence="4" type="ORF">DH2020_010630</name>
</gene>
<dbReference type="InterPro" id="IPR013766">
    <property type="entry name" value="Thioredoxin_domain"/>
</dbReference>
<keyword evidence="5" id="KW-1185">Reference proteome</keyword>
<evidence type="ECO:0000256" key="1">
    <source>
        <dbReference type="ARBA" id="ARBA00006347"/>
    </source>
</evidence>
<feature type="signal peptide" evidence="2">
    <location>
        <begin position="1"/>
        <end position="23"/>
    </location>
</feature>
<evidence type="ECO:0000256" key="2">
    <source>
        <dbReference type="SAM" id="SignalP"/>
    </source>
</evidence>
<dbReference type="CDD" id="cd02981">
    <property type="entry name" value="PDI_b_family"/>
    <property type="match status" value="1"/>
</dbReference>
<evidence type="ECO:0000313" key="4">
    <source>
        <dbReference type="EMBL" id="KAK6156382.1"/>
    </source>
</evidence>
<dbReference type="Gene3D" id="3.40.30.10">
    <property type="entry name" value="Glutaredoxin"/>
    <property type="match status" value="4"/>
</dbReference>
<feature type="domain" description="Thioredoxin" evidence="3">
    <location>
        <begin position="69"/>
        <end position="219"/>
    </location>
</feature>
<reference evidence="4 5" key="1">
    <citation type="journal article" date="2021" name="Comput. Struct. Biotechnol. J.">
        <title>De novo genome assembly of the potent medicinal plant Rehmannia glutinosa using nanopore technology.</title>
        <authorList>
            <person name="Ma L."/>
            <person name="Dong C."/>
            <person name="Song C."/>
            <person name="Wang X."/>
            <person name="Zheng X."/>
            <person name="Niu Y."/>
            <person name="Chen S."/>
            <person name="Feng W."/>
        </authorList>
    </citation>
    <scope>NUCLEOTIDE SEQUENCE [LARGE SCALE GENOMIC DNA]</scope>
    <source>
        <strain evidence="4">DH-2019</strain>
    </source>
</reference>
<dbReference type="PROSITE" id="PS00194">
    <property type="entry name" value="THIOREDOXIN_1"/>
    <property type="match status" value="2"/>
</dbReference>
<organism evidence="4 5">
    <name type="scientific">Rehmannia glutinosa</name>
    <name type="common">Chinese foxglove</name>
    <dbReference type="NCBI Taxonomy" id="99300"/>
    <lineage>
        <taxon>Eukaryota</taxon>
        <taxon>Viridiplantae</taxon>
        <taxon>Streptophyta</taxon>
        <taxon>Embryophyta</taxon>
        <taxon>Tracheophyta</taxon>
        <taxon>Spermatophyta</taxon>
        <taxon>Magnoliopsida</taxon>
        <taxon>eudicotyledons</taxon>
        <taxon>Gunneridae</taxon>
        <taxon>Pentapetalae</taxon>
        <taxon>asterids</taxon>
        <taxon>lamiids</taxon>
        <taxon>Lamiales</taxon>
        <taxon>Orobanchaceae</taxon>
        <taxon>Rehmannieae</taxon>
        <taxon>Rehmannia</taxon>
    </lineage>
</organism>
<dbReference type="PRINTS" id="PR00421">
    <property type="entry name" value="THIOREDOXIN"/>
</dbReference>
<dbReference type="Pfam" id="PF13848">
    <property type="entry name" value="Thioredoxin_6"/>
    <property type="match status" value="1"/>
</dbReference>